<keyword evidence="1" id="KW-0732">Signal</keyword>
<organism evidence="2 3">
    <name type="scientific">Karstenula rhodostoma CBS 690.94</name>
    <dbReference type="NCBI Taxonomy" id="1392251"/>
    <lineage>
        <taxon>Eukaryota</taxon>
        <taxon>Fungi</taxon>
        <taxon>Dikarya</taxon>
        <taxon>Ascomycota</taxon>
        <taxon>Pezizomycotina</taxon>
        <taxon>Dothideomycetes</taxon>
        <taxon>Pleosporomycetidae</taxon>
        <taxon>Pleosporales</taxon>
        <taxon>Massarineae</taxon>
        <taxon>Didymosphaeriaceae</taxon>
        <taxon>Karstenula</taxon>
    </lineage>
</organism>
<accession>A0A9P4PPT7</accession>
<feature type="signal peptide" evidence="1">
    <location>
        <begin position="1"/>
        <end position="19"/>
    </location>
</feature>
<evidence type="ECO:0000256" key="1">
    <source>
        <dbReference type="SAM" id="SignalP"/>
    </source>
</evidence>
<evidence type="ECO:0000313" key="3">
    <source>
        <dbReference type="Proteomes" id="UP000799764"/>
    </source>
</evidence>
<reference evidence="2" key="1">
    <citation type="journal article" date="2020" name="Stud. Mycol.">
        <title>101 Dothideomycetes genomes: a test case for predicting lifestyles and emergence of pathogens.</title>
        <authorList>
            <person name="Haridas S."/>
            <person name="Albert R."/>
            <person name="Binder M."/>
            <person name="Bloem J."/>
            <person name="Labutti K."/>
            <person name="Salamov A."/>
            <person name="Andreopoulos B."/>
            <person name="Baker S."/>
            <person name="Barry K."/>
            <person name="Bills G."/>
            <person name="Bluhm B."/>
            <person name="Cannon C."/>
            <person name="Castanera R."/>
            <person name="Culley D."/>
            <person name="Daum C."/>
            <person name="Ezra D."/>
            <person name="Gonzalez J."/>
            <person name="Henrissat B."/>
            <person name="Kuo A."/>
            <person name="Liang C."/>
            <person name="Lipzen A."/>
            <person name="Lutzoni F."/>
            <person name="Magnuson J."/>
            <person name="Mondo S."/>
            <person name="Nolan M."/>
            <person name="Ohm R."/>
            <person name="Pangilinan J."/>
            <person name="Park H.-J."/>
            <person name="Ramirez L."/>
            <person name="Alfaro M."/>
            <person name="Sun H."/>
            <person name="Tritt A."/>
            <person name="Yoshinaga Y."/>
            <person name="Zwiers L.-H."/>
            <person name="Turgeon B."/>
            <person name="Goodwin S."/>
            <person name="Spatafora J."/>
            <person name="Crous P."/>
            <person name="Grigoriev I."/>
        </authorList>
    </citation>
    <scope>NUCLEOTIDE SEQUENCE</scope>
    <source>
        <strain evidence="2">CBS 690.94</strain>
    </source>
</reference>
<gene>
    <name evidence="2" type="ORF">P171DRAFT_238774</name>
</gene>
<protein>
    <recommendedName>
        <fullName evidence="4">Ubiquitin 3 binding protein But2 C-terminal domain-containing protein</fullName>
    </recommendedName>
</protein>
<feature type="chain" id="PRO_5040468014" description="Ubiquitin 3 binding protein But2 C-terminal domain-containing protein" evidence="1">
    <location>
        <begin position="20"/>
        <end position="161"/>
    </location>
</feature>
<dbReference type="OrthoDB" id="5308323at2759"/>
<sequence length="161" mass="16808">MQYFTTATTLLSAALLAGAAPTAPLETRSCSVAYPQSIGFPINYHISQSANGAKKVLNALTFSNIPAGAFGCQLEVNFPAAYAIQSSGNSQINVWTANGQRKLFGTVTLASSPVAPTKFVINSATCQNVMSYSLEIASEDQAGSVAFADTQDAGFTMAYNC</sequence>
<name>A0A9P4PPT7_9PLEO</name>
<comment type="caution">
    <text evidence="2">The sequence shown here is derived from an EMBL/GenBank/DDBJ whole genome shotgun (WGS) entry which is preliminary data.</text>
</comment>
<dbReference type="EMBL" id="MU001497">
    <property type="protein sequence ID" value="KAF2446774.1"/>
    <property type="molecule type" value="Genomic_DNA"/>
</dbReference>
<keyword evidence="3" id="KW-1185">Reference proteome</keyword>
<dbReference type="AlphaFoldDB" id="A0A9P4PPT7"/>
<evidence type="ECO:0008006" key="4">
    <source>
        <dbReference type="Google" id="ProtNLM"/>
    </source>
</evidence>
<proteinExistence type="predicted"/>
<evidence type="ECO:0000313" key="2">
    <source>
        <dbReference type="EMBL" id="KAF2446774.1"/>
    </source>
</evidence>
<dbReference type="Proteomes" id="UP000799764">
    <property type="component" value="Unassembled WGS sequence"/>
</dbReference>